<sequence length="145" mass="16128">MGEVDLAVHIEPLSDAIKELNEQLTAFAMTTNAKLDAVADILNRQQDSLNQKLTALIQQTTPHSSCLFCSVEDNRDNHPTGRCYRFPDAVSRAVQAANLQLCNRCLQKKHQEDCGICCTYCGKDRNVLICPIKASGASSFKRRKM</sequence>
<name>A0A0N4XMN8_NIPBR</name>
<accession>A0A0N4XMN8</accession>
<reference evidence="3" key="1">
    <citation type="submission" date="2017-02" db="UniProtKB">
        <authorList>
            <consortium name="WormBaseParasite"/>
        </authorList>
    </citation>
    <scope>IDENTIFICATION</scope>
</reference>
<gene>
    <name evidence="1" type="ORF">NBR_LOCUS3791</name>
</gene>
<reference evidence="1 2" key="2">
    <citation type="submission" date="2018-11" db="EMBL/GenBank/DDBJ databases">
        <authorList>
            <consortium name="Pathogen Informatics"/>
        </authorList>
    </citation>
    <scope>NUCLEOTIDE SEQUENCE [LARGE SCALE GENOMIC DNA]</scope>
</reference>
<dbReference type="OMA" id="HPEDCGI"/>
<evidence type="ECO:0000313" key="2">
    <source>
        <dbReference type="Proteomes" id="UP000271162"/>
    </source>
</evidence>
<organism evidence="3">
    <name type="scientific">Nippostrongylus brasiliensis</name>
    <name type="common">Rat hookworm</name>
    <dbReference type="NCBI Taxonomy" id="27835"/>
    <lineage>
        <taxon>Eukaryota</taxon>
        <taxon>Metazoa</taxon>
        <taxon>Ecdysozoa</taxon>
        <taxon>Nematoda</taxon>
        <taxon>Chromadorea</taxon>
        <taxon>Rhabditida</taxon>
        <taxon>Rhabditina</taxon>
        <taxon>Rhabditomorpha</taxon>
        <taxon>Strongyloidea</taxon>
        <taxon>Heligmosomidae</taxon>
        <taxon>Nippostrongylus</taxon>
    </lineage>
</organism>
<protein>
    <submittedName>
        <fullName evidence="3">C2H2-type domain-containing protein</fullName>
    </submittedName>
</protein>
<dbReference type="Proteomes" id="UP000271162">
    <property type="component" value="Unassembled WGS sequence"/>
</dbReference>
<keyword evidence="2" id="KW-1185">Reference proteome</keyword>
<dbReference type="AlphaFoldDB" id="A0A0N4XMN8"/>
<dbReference type="EMBL" id="UYSL01006131">
    <property type="protein sequence ID" value="VDL67380.1"/>
    <property type="molecule type" value="Genomic_DNA"/>
</dbReference>
<evidence type="ECO:0000313" key="3">
    <source>
        <dbReference type="WBParaSite" id="NBR_0000379001-mRNA-1"/>
    </source>
</evidence>
<proteinExistence type="predicted"/>
<dbReference type="WBParaSite" id="NBR_0000379001-mRNA-1">
    <property type="protein sequence ID" value="NBR_0000379001-mRNA-1"/>
    <property type="gene ID" value="NBR_0000379001"/>
</dbReference>
<evidence type="ECO:0000313" key="1">
    <source>
        <dbReference type="EMBL" id="VDL67380.1"/>
    </source>
</evidence>